<feature type="compositionally biased region" description="Basic and acidic residues" evidence="2">
    <location>
        <begin position="1"/>
        <end position="16"/>
    </location>
</feature>
<dbReference type="InterPro" id="IPR007607">
    <property type="entry name" value="BacA/B"/>
</dbReference>
<feature type="region of interest" description="Disordered" evidence="2">
    <location>
        <begin position="1"/>
        <end position="34"/>
    </location>
</feature>
<dbReference type="EMBL" id="CAKLPZ010000001">
    <property type="protein sequence ID" value="CAH0999798.1"/>
    <property type="molecule type" value="Genomic_DNA"/>
</dbReference>
<evidence type="ECO:0000256" key="2">
    <source>
        <dbReference type="SAM" id="MobiDB-lite"/>
    </source>
</evidence>
<keyword evidence="4" id="KW-1185">Reference proteome</keyword>
<reference evidence="3" key="1">
    <citation type="submission" date="2021-12" db="EMBL/GenBank/DDBJ databases">
        <authorList>
            <person name="Rodrigo-Torres L."/>
            <person name="Arahal R. D."/>
            <person name="Lucena T."/>
        </authorList>
    </citation>
    <scope>NUCLEOTIDE SEQUENCE</scope>
    <source>
        <strain evidence="3">CECT 8419</strain>
    </source>
</reference>
<gene>
    <name evidence="3" type="ORF">LEM8419_01098</name>
</gene>
<feature type="region of interest" description="Disordered" evidence="2">
    <location>
        <begin position="130"/>
        <end position="162"/>
    </location>
</feature>
<feature type="compositionally biased region" description="Polar residues" evidence="2">
    <location>
        <begin position="18"/>
        <end position="34"/>
    </location>
</feature>
<dbReference type="RefSeq" id="WP_238750011.1">
    <property type="nucleotide sequence ID" value="NZ_CAKLPZ010000001.1"/>
</dbReference>
<comment type="similarity">
    <text evidence="1">Belongs to the bactofilin family.</text>
</comment>
<proteinExistence type="inferred from homology"/>
<name>A0ABM9AZK2_9BACT</name>
<sequence length="162" mass="16835">MFGGSKEKKSPKRERPSTAGSRGQTVTSAGGVNTIDTHTTITGDLEAGGDIRIDGKLIGNLRCQGRVIIGTTGLIEGDVDCIDGLIEGTYRGKIVAQELLTLRESSAVMGTLRARRLAMEAGCTLEGQVTVTEQSATTNTADTDRTSTKNTPANGTPAPAKA</sequence>
<dbReference type="Proteomes" id="UP000837803">
    <property type="component" value="Unassembled WGS sequence"/>
</dbReference>
<organism evidence="3 4">
    <name type="scientific">Neolewinella maritima</name>
    <dbReference type="NCBI Taxonomy" id="1383882"/>
    <lineage>
        <taxon>Bacteria</taxon>
        <taxon>Pseudomonadati</taxon>
        <taxon>Bacteroidota</taxon>
        <taxon>Saprospiria</taxon>
        <taxon>Saprospirales</taxon>
        <taxon>Lewinellaceae</taxon>
        <taxon>Neolewinella</taxon>
    </lineage>
</organism>
<dbReference type="Pfam" id="PF04519">
    <property type="entry name" value="Bactofilin"/>
    <property type="match status" value="1"/>
</dbReference>
<dbReference type="PANTHER" id="PTHR35024">
    <property type="entry name" value="HYPOTHETICAL CYTOSOLIC PROTEIN"/>
    <property type="match status" value="1"/>
</dbReference>
<evidence type="ECO:0000313" key="3">
    <source>
        <dbReference type="EMBL" id="CAH0999798.1"/>
    </source>
</evidence>
<evidence type="ECO:0000313" key="4">
    <source>
        <dbReference type="Proteomes" id="UP000837803"/>
    </source>
</evidence>
<dbReference type="PANTHER" id="PTHR35024:SF4">
    <property type="entry name" value="POLYMER-FORMING CYTOSKELETAL PROTEIN"/>
    <property type="match status" value="1"/>
</dbReference>
<accession>A0ABM9AZK2</accession>
<protein>
    <recommendedName>
        <fullName evidence="5">Polymer-forming cytoskeletal protein</fullName>
    </recommendedName>
</protein>
<comment type="caution">
    <text evidence="3">The sequence shown here is derived from an EMBL/GenBank/DDBJ whole genome shotgun (WGS) entry which is preliminary data.</text>
</comment>
<evidence type="ECO:0008006" key="5">
    <source>
        <dbReference type="Google" id="ProtNLM"/>
    </source>
</evidence>
<evidence type="ECO:0000256" key="1">
    <source>
        <dbReference type="ARBA" id="ARBA00044755"/>
    </source>
</evidence>